<evidence type="ECO:0000256" key="1">
    <source>
        <dbReference type="SAM" id="MobiDB-lite"/>
    </source>
</evidence>
<feature type="region of interest" description="Disordered" evidence="1">
    <location>
        <begin position="197"/>
        <end position="221"/>
    </location>
</feature>
<feature type="region of interest" description="Disordered" evidence="1">
    <location>
        <begin position="1"/>
        <end position="41"/>
    </location>
</feature>
<feature type="compositionally biased region" description="Polar residues" evidence="1">
    <location>
        <begin position="62"/>
        <end position="74"/>
    </location>
</feature>
<organism evidence="2 3">
    <name type="scientific">Crepidotus variabilis</name>
    <dbReference type="NCBI Taxonomy" id="179855"/>
    <lineage>
        <taxon>Eukaryota</taxon>
        <taxon>Fungi</taxon>
        <taxon>Dikarya</taxon>
        <taxon>Basidiomycota</taxon>
        <taxon>Agaricomycotina</taxon>
        <taxon>Agaricomycetes</taxon>
        <taxon>Agaricomycetidae</taxon>
        <taxon>Agaricales</taxon>
        <taxon>Agaricineae</taxon>
        <taxon>Crepidotaceae</taxon>
        <taxon>Crepidotus</taxon>
    </lineage>
</organism>
<dbReference type="Proteomes" id="UP000807306">
    <property type="component" value="Unassembled WGS sequence"/>
</dbReference>
<evidence type="ECO:0000313" key="3">
    <source>
        <dbReference type="Proteomes" id="UP000807306"/>
    </source>
</evidence>
<sequence length="298" mass="31532">MVEREREALASASAAASAQEASEEREMGMGMEMGYEDDMNATGLMRTQQGWSIERSLDDSRPTSSRSQTHSRGQSPHPFFAMPSTASSTSHPSGFSAAFGGNMNGGFGSYNGFTGMGGMNGMGGNSQFNAGLMLRRPSSVPLPTGDWLASFHNGASSSHSQSQSNFGAGYAGDLGNGVNGMQFGEIDPLAPIQSGYSYHGHGHVNSHSHSHAQNHGHGHMHAHAGEVDPLSIISGDYSMAIDSMSMSMDPMGMGVDSISMSMSMSMDPMGMAMDGYSMEMLHAPKAERTGRVEFCEDE</sequence>
<gene>
    <name evidence="2" type="ORF">CPB83DRAFT_88724</name>
</gene>
<feature type="compositionally biased region" description="Low complexity" evidence="1">
    <location>
        <begin position="9"/>
        <end position="20"/>
    </location>
</feature>
<comment type="caution">
    <text evidence="2">The sequence shown here is derived from an EMBL/GenBank/DDBJ whole genome shotgun (WGS) entry which is preliminary data.</text>
</comment>
<dbReference type="AlphaFoldDB" id="A0A9P6JJ05"/>
<evidence type="ECO:0000313" key="2">
    <source>
        <dbReference type="EMBL" id="KAF9522782.1"/>
    </source>
</evidence>
<feature type="region of interest" description="Disordered" evidence="1">
    <location>
        <begin position="55"/>
        <end position="92"/>
    </location>
</feature>
<reference evidence="2" key="1">
    <citation type="submission" date="2020-11" db="EMBL/GenBank/DDBJ databases">
        <authorList>
            <consortium name="DOE Joint Genome Institute"/>
            <person name="Ahrendt S."/>
            <person name="Riley R."/>
            <person name="Andreopoulos W."/>
            <person name="Labutti K."/>
            <person name="Pangilinan J."/>
            <person name="Ruiz-Duenas F.J."/>
            <person name="Barrasa J.M."/>
            <person name="Sanchez-Garcia M."/>
            <person name="Camarero S."/>
            <person name="Miyauchi S."/>
            <person name="Serrano A."/>
            <person name="Linde D."/>
            <person name="Babiker R."/>
            <person name="Drula E."/>
            <person name="Ayuso-Fernandez I."/>
            <person name="Pacheco R."/>
            <person name="Padilla G."/>
            <person name="Ferreira P."/>
            <person name="Barriuso J."/>
            <person name="Kellner H."/>
            <person name="Castanera R."/>
            <person name="Alfaro M."/>
            <person name="Ramirez L."/>
            <person name="Pisabarro A.G."/>
            <person name="Kuo A."/>
            <person name="Tritt A."/>
            <person name="Lipzen A."/>
            <person name="He G."/>
            <person name="Yan M."/>
            <person name="Ng V."/>
            <person name="Cullen D."/>
            <person name="Martin F."/>
            <person name="Rosso M.-N."/>
            <person name="Henrissat B."/>
            <person name="Hibbett D."/>
            <person name="Martinez A.T."/>
            <person name="Grigoriev I.V."/>
        </authorList>
    </citation>
    <scope>NUCLEOTIDE SEQUENCE</scope>
    <source>
        <strain evidence="2">CBS 506.95</strain>
    </source>
</reference>
<protein>
    <submittedName>
        <fullName evidence="2">Uncharacterized protein</fullName>
    </submittedName>
</protein>
<name>A0A9P6JJ05_9AGAR</name>
<accession>A0A9P6JJ05</accession>
<feature type="compositionally biased region" description="Basic residues" evidence="1">
    <location>
        <begin position="200"/>
        <end position="221"/>
    </location>
</feature>
<keyword evidence="3" id="KW-1185">Reference proteome</keyword>
<proteinExistence type="predicted"/>
<dbReference type="EMBL" id="MU157934">
    <property type="protein sequence ID" value="KAF9522782.1"/>
    <property type="molecule type" value="Genomic_DNA"/>
</dbReference>